<reference evidence="1 2" key="1">
    <citation type="submission" date="2018-11" db="EMBL/GenBank/DDBJ databases">
        <title>Sequencing the genomes of 1000 actinobacteria strains.</title>
        <authorList>
            <person name="Klenk H.-P."/>
        </authorList>
    </citation>
    <scope>NUCLEOTIDE SEQUENCE [LARGE SCALE GENOMIC DNA]</scope>
    <source>
        <strain evidence="1 2">DSM 44781</strain>
    </source>
</reference>
<evidence type="ECO:0000313" key="1">
    <source>
        <dbReference type="EMBL" id="RPE34947.1"/>
    </source>
</evidence>
<organism evidence="1 2">
    <name type="scientific">Kitasatospora cineracea</name>
    <dbReference type="NCBI Taxonomy" id="88074"/>
    <lineage>
        <taxon>Bacteria</taxon>
        <taxon>Bacillati</taxon>
        <taxon>Actinomycetota</taxon>
        <taxon>Actinomycetes</taxon>
        <taxon>Kitasatosporales</taxon>
        <taxon>Streptomycetaceae</taxon>
        <taxon>Kitasatospora</taxon>
    </lineage>
</organism>
<accession>A0A3N4S2U6</accession>
<protein>
    <submittedName>
        <fullName evidence="1">Uncharacterized protein</fullName>
    </submittedName>
</protein>
<gene>
    <name evidence="1" type="ORF">EDD38_3290</name>
</gene>
<sequence>MTALDEAHAHWAEQADADEWLADQADDWPDHDTRRHMLRRGRWKPIDDLPDLANYQPAA</sequence>
<name>A0A3N4S2U6_9ACTN</name>
<comment type="caution">
    <text evidence="1">The sequence shown here is derived from an EMBL/GenBank/DDBJ whole genome shotgun (WGS) entry which is preliminary data.</text>
</comment>
<dbReference type="AlphaFoldDB" id="A0A3N4S2U6"/>
<dbReference type="RefSeq" id="WP_123818595.1">
    <property type="nucleotide sequence ID" value="NZ_RKQG01000001.1"/>
</dbReference>
<keyword evidence="2" id="KW-1185">Reference proteome</keyword>
<proteinExistence type="predicted"/>
<dbReference type="EMBL" id="RKQG01000001">
    <property type="protein sequence ID" value="RPE34947.1"/>
    <property type="molecule type" value="Genomic_DNA"/>
</dbReference>
<dbReference type="Proteomes" id="UP000266906">
    <property type="component" value="Unassembled WGS sequence"/>
</dbReference>
<evidence type="ECO:0000313" key="2">
    <source>
        <dbReference type="Proteomes" id="UP000266906"/>
    </source>
</evidence>